<protein>
    <submittedName>
        <fullName evidence="2">Uncharacterized protein</fullName>
    </submittedName>
</protein>
<sequence length="245" mass="25598">MTDATSRPGAEGARGEGRTGRGTGNDPAGAHSPLVTPTGTEAPDLDQESRPAGTTGTERRTTGTERRGPGVGDEGGFGGESTAGRDKTPGFGRETERGRDTGSADAVGGVGTGTGTGAGGLSGLEGREDRKGHSGHDGHDGHDGHAGHEARLLPHDECDKLSTRLQHAVAGFVDEPRSAVEEADHVLEEVATRFADAVKQRRRTLRNSWQPGDAGQNKAESAGDTEQLRLALRDYRELTERLLHS</sequence>
<evidence type="ECO:0000313" key="3">
    <source>
        <dbReference type="Proteomes" id="UP001432168"/>
    </source>
</evidence>
<dbReference type="Proteomes" id="UP001432168">
    <property type="component" value="Chromosome"/>
</dbReference>
<evidence type="ECO:0000256" key="1">
    <source>
        <dbReference type="SAM" id="MobiDB-lite"/>
    </source>
</evidence>
<reference evidence="2" key="1">
    <citation type="submission" date="2022-10" db="EMBL/GenBank/DDBJ databases">
        <title>The complete genomes of actinobacterial strains from the NBC collection.</title>
        <authorList>
            <person name="Joergensen T.S."/>
            <person name="Alvarez Arevalo M."/>
            <person name="Sterndorff E.B."/>
            <person name="Faurdal D."/>
            <person name="Vuksanovic O."/>
            <person name="Mourched A.-S."/>
            <person name="Charusanti P."/>
            <person name="Shaw S."/>
            <person name="Blin K."/>
            <person name="Weber T."/>
        </authorList>
    </citation>
    <scope>NUCLEOTIDE SEQUENCE</scope>
    <source>
        <strain evidence="2">NBC_00686</strain>
    </source>
</reference>
<feature type="region of interest" description="Disordered" evidence="1">
    <location>
        <begin position="202"/>
        <end position="227"/>
    </location>
</feature>
<feature type="compositionally biased region" description="Basic and acidic residues" evidence="1">
    <location>
        <begin position="57"/>
        <end position="68"/>
    </location>
</feature>
<gene>
    <name evidence="2" type="ORF">OG929_13970</name>
</gene>
<dbReference type="RefSeq" id="WP_329263361.1">
    <property type="nucleotide sequence ID" value="NZ_CP109011.1"/>
</dbReference>
<organism evidence="2 3">
    <name type="scientific">Streptomyces pseudovenezuelae</name>
    <dbReference type="NCBI Taxonomy" id="67350"/>
    <lineage>
        <taxon>Bacteria</taxon>
        <taxon>Bacillati</taxon>
        <taxon>Actinomycetota</taxon>
        <taxon>Actinomycetes</taxon>
        <taxon>Kitasatosporales</taxon>
        <taxon>Streptomycetaceae</taxon>
        <taxon>Streptomyces</taxon>
        <taxon>Streptomyces aurantiacus group</taxon>
    </lineage>
</organism>
<feature type="compositionally biased region" description="Basic and acidic residues" evidence="1">
    <location>
        <begin position="83"/>
        <end position="102"/>
    </location>
</feature>
<feature type="compositionally biased region" description="Gly residues" evidence="1">
    <location>
        <begin position="69"/>
        <end position="81"/>
    </location>
</feature>
<accession>A0ABZ1WVG1</accession>
<feature type="compositionally biased region" description="Basic and acidic residues" evidence="1">
    <location>
        <begin position="125"/>
        <end position="155"/>
    </location>
</feature>
<keyword evidence="3" id="KW-1185">Reference proteome</keyword>
<feature type="region of interest" description="Disordered" evidence="1">
    <location>
        <begin position="1"/>
        <end position="155"/>
    </location>
</feature>
<proteinExistence type="predicted"/>
<name>A0ABZ1WVG1_9ACTN</name>
<dbReference type="EMBL" id="CP109011">
    <property type="protein sequence ID" value="WUT43338.1"/>
    <property type="molecule type" value="Genomic_DNA"/>
</dbReference>
<feature type="compositionally biased region" description="Gly residues" evidence="1">
    <location>
        <begin position="108"/>
        <end position="123"/>
    </location>
</feature>
<evidence type="ECO:0000313" key="2">
    <source>
        <dbReference type="EMBL" id="WUT43338.1"/>
    </source>
</evidence>